<dbReference type="EMBL" id="CAJMWZ010001528">
    <property type="protein sequence ID" value="CAE6437663.1"/>
    <property type="molecule type" value="Genomic_DNA"/>
</dbReference>
<dbReference type="Proteomes" id="UP000663850">
    <property type="component" value="Unassembled WGS sequence"/>
</dbReference>
<evidence type="ECO:0000313" key="2">
    <source>
        <dbReference type="EMBL" id="CAE6437663.1"/>
    </source>
</evidence>
<evidence type="ECO:0000256" key="1">
    <source>
        <dbReference type="SAM" id="SignalP"/>
    </source>
</evidence>
<dbReference type="AlphaFoldDB" id="A0A8H2XXP8"/>
<organism evidence="2 3">
    <name type="scientific">Rhizoctonia solani</name>
    <dbReference type="NCBI Taxonomy" id="456999"/>
    <lineage>
        <taxon>Eukaryota</taxon>
        <taxon>Fungi</taxon>
        <taxon>Dikarya</taxon>
        <taxon>Basidiomycota</taxon>
        <taxon>Agaricomycotina</taxon>
        <taxon>Agaricomycetes</taxon>
        <taxon>Cantharellales</taxon>
        <taxon>Ceratobasidiaceae</taxon>
        <taxon>Rhizoctonia</taxon>
    </lineage>
</organism>
<sequence length="613" mass="67125">MMDNKMTALELVLTLLTMFGSVTRESLTAVCVLFEAVLSYDYATGKFDKGAVKKVSEVADHLLAMAELYGVKCEPRQLETPGGRRAILRVILGPVLKALTLESLELIRNDAVEAMMVLTFKPCDEVQDMVDVWAEQAIADGRYQSRVYSWTGQLMDGIAETTVSANVNKPIADEQAIAAVGRQCALALEIMFTFLTMFGPVTEESVEAAAVLFGAVLGYSEATGKFDKETVKKVPMVAEQLCGFARLYGIKCEPRTLNTPLGARAILREIVGPIIEGHSPEELKRISDDAMEVDAAVTRAPLDLVNTLATTWAKAARQDGRYQTRASAWTGKPVDAFNEDDLFKPSQVSKMPRACIGPQTDVTDECQNFDSVSENSLQSTNYLEIATSATIVQLITVQALFSMDLLPKEEVQFTTLFPSPLDVCLGRAVTSINSFSGNHVDAKALGPNAKSAPDGDEMDDAKELVDASDEEDYHRLVGFHFPALPPTPALDTSGSSTPSTTLMSPTFEQWMTTWHDQEMSTWKAVLQGAVVKESQAKEREVMFRPYADAWEDKQLGGWLVALKDDDGDDCLPRIHVDTINDEELVETLGSSQVVQMHSGMNLLKTIGRFFGLA</sequence>
<proteinExistence type="predicted"/>
<name>A0A8H2XXP8_9AGAM</name>
<protein>
    <submittedName>
        <fullName evidence="2">Uncharacterized protein</fullName>
    </submittedName>
</protein>
<accession>A0A8H2XXP8</accession>
<reference evidence="2" key="1">
    <citation type="submission" date="2021-01" db="EMBL/GenBank/DDBJ databases">
        <authorList>
            <person name="Kaushik A."/>
        </authorList>
    </citation>
    <scope>NUCLEOTIDE SEQUENCE</scope>
    <source>
        <strain evidence="2">Type strain: AG8-Rh-89/</strain>
    </source>
</reference>
<evidence type="ECO:0000313" key="3">
    <source>
        <dbReference type="Proteomes" id="UP000663850"/>
    </source>
</evidence>
<comment type="caution">
    <text evidence="2">The sequence shown here is derived from an EMBL/GenBank/DDBJ whole genome shotgun (WGS) entry which is preliminary data.</text>
</comment>
<feature type="chain" id="PRO_5034660671" evidence="1">
    <location>
        <begin position="25"/>
        <end position="613"/>
    </location>
</feature>
<feature type="signal peptide" evidence="1">
    <location>
        <begin position="1"/>
        <end position="24"/>
    </location>
</feature>
<keyword evidence="1" id="KW-0732">Signal</keyword>
<gene>
    <name evidence="2" type="ORF">RDB_LOCUS25838</name>
</gene>